<evidence type="ECO:0000313" key="4">
    <source>
        <dbReference type="Proteomes" id="UP000198432"/>
    </source>
</evidence>
<dbReference type="OrthoDB" id="9796461at2"/>
<dbReference type="RefSeq" id="WP_089317542.1">
    <property type="nucleotide sequence ID" value="NZ_FZOQ01000002.1"/>
</dbReference>
<feature type="transmembrane region" description="Helical" evidence="1">
    <location>
        <begin position="43"/>
        <end position="65"/>
    </location>
</feature>
<feature type="transmembrane region" description="Helical" evidence="1">
    <location>
        <begin position="160"/>
        <end position="182"/>
    </location>
</feature>
<keyword evidence="1" id="KW-1133">Transmembrane helix</keyword>
<dbReference type="GO" id="GO:0016020">
    <property type="term" value="C:membrane"/>
    <property type="evidence" value="ECO:0007669"/>
    <property type="project" value="TreeGrafter"/>
</dbReference>
<dbReference type="GO" id="GO:0016787">
    <property type="term" value="F:hydrolase activity"/>
    <property type="evidence" value="ECO:0007669"/>
    <property type="project" value="UniProtKB-KW"/>
</dbReference>
<dbReference type="Pfam" id="PF01757">
    <property type="entry name" value="Acyl_transf_3"/>
    <property type="match status" value="1"/>
</dbReference>
<dbReference type="GO" id="GO:0016747">
    <property type="term" value="F:acyltransferase activity, transferring groups other than amino-acyl groups"/>
    <property type="evidence" value="ECO:0007669"/>
    <property type="project" value="InterPro"/>
</dbReference>
<protein>
    <submittedName>
        <fullName evidence="3">Peptidoglycan/LPS O-acetylase OafA/YrhL, contains acyltransferase and SGNH-hydrolase domains</fullName>
    </submittedName>
</protein>
<sequence length="362" mass="40675">MSLNKPNYKYKPQLDGLRTLAVAMVIMSHWAPNMSIFGRGAHIGVQLFFVLSGYLITAILIDARAKAESIGSGMGMTIKSFYARRFLRIFPLYYLVLLLMLAIGAPNILEHLPWHAIFFTNIKIAENGWIGEASHLWSLAVEEQFYLIWPLVILLTPRRFLLITVISFVLASPLFKVLYGIYEGEMMVKVLPISSFHSLGTGALLTFIDRSNFRNMQRTIAMASITGLITLLALFFSASSNLWFGIVDDFALTLCLVGLVYAASKGFKGTIGNVLASPLMLYLGKISYGLYLLHNFVPFINTTWLNIIGAPPMETLGPYVFFALNSLVLLLLSSLSWHFFESKFNVYKKHFPYTQNKVLVPT</sequence>
<dbReference type="InterPro" id="IPR002656">
    <property type="entry name" value="Acyl_transf_3_dom"/>
</dbReference>
<dbReference type="InterPro" id="IPR050879">
    <property type="entry name" value="Acyltransferase_3"/>
</dbReference>
<accession>A0A239BLS0</accession>
<evidence type="ECO:0000256" key="1">
    <source>
        <dbReference type="SAM" id="Phobius"/>
    </source>
</evidence>
<keyword evidence="1" id="KW-0812">Transmembrane</keyword>
<name>A0A239BLS0_9BACT</name>
<dbReference type="PANTHER" id="PTHR23028:SF53">
    <property type="entry name" value="ACYL_TRANSF_3 DOMAIN-CONTAINING PROTEIN"/>
    <property type="match status" value="1"/>
</dbReference>
<evidence type="ECO:0000259" key="2">
    <source>
        <dbReference type="Pfam" id="PF01757"/>
    </source>
</evidence>
<keyword evidence="4" id="KW-1185">Reference proteome</keyword>
<dbReference type="GO" id="GO:0000271">
    <property type="term" value="P:polysaccharide biosynthetic process"/>
    <property type="evidence" value="ECO:0007669"/>
    <property type="project" value="TreeGrafter"/>
</dbReference>
<dbReference type="Proteomes" id="UP000198432">
    <property type="component" value="Unassembled WGS sequence"/>
</dbReference>
<reference evidence="4" key="1">
    <citation type="submission" date="2017-06" db="EMBL/GenBank/DDBJ databases">
        <authorList>
            <person name="Varghese N."/>
            <person name="Submissions S."/>
        </authorList>
    </citation>
    <scope>NUCLEOTIDE SEQUENCE [LARGE SCALE GENOMIC DNA]</scope>
    <source>
        <strain evidence="4">NKM1</strain>
    </source>
</reference>
<evidence type="ECO:0000313" key="3">
    <source>
        <dbReference type="EMBL" id="SNS09127.1"/>
    </source>
</evidence>
<proteinExistence type="predicted"/>
<organism evidence="3 4">
    <name type="scientific">Pontibacter ummariensis</name>
    <dbReference type="NCBI Taxonomy" id="1610492"/>
    <lineage>
        <taxon>Bacteria</taxon>
        <taxon>Pseudomonadati</taxon>
        <taxon>Bacteroidota</taxon>
        <taxon>Cytophagia</taxon>
        <taxon>Cytophagales</taxon>
        <taxon>Hymenobacteraceae</taxon>
        <taxon>Pontibacter</taxon>
    </lineage>
</organism>
<keyword evidence="1" id="KW-0472">Membrane</keyword>
<keyword evidence="3" id="KW-0012">Acyltransferase</keyword>
<feature type="transmembrane region" description="Helical" evidence="1">
    <location>
        <begin position="220"/>
        <end position="244"/>
    </location>
</feature>
<keyword evidence="3" id="KW-0378">Hydrolase</keyword>
<dbReference type="AlphaFoldDB" id="A0A239BLS0"/>
<feature type="transmembrane region" description="Helical" evidence="1">
    <location>
        <begin position="86"/>
        <end position="105"/>
    </location>
</feature>
<feature type="domain" description="Acyltransferase 3" evidence="2">
    <location>
        <begin position="13"/>
        <end position="329"/>
    </location>
</feature>
<dbReference type="PANTHER" id="PTHR23028">
    <property type="entry name" value="ACETYLTRANSFERASE"/>
    <property type="match status" value="1"/>
</dbReference>
<keyword evidence="3" id="KW-0808">Transferase</keyword>
<gene>
    <name evidence="3" type="ORF">SAMN06296052_10245</name>
</gene>
<feature type="transmembrane region" description="Helical" evidence="1">
    <location>
        <begin position="319"/>
        <end position="340"/>
    </location>
</feature>
<dbReference type="EMBL" id="FZOQ01000002">
    <property type="protein sequence ID" value="SNS09127.1"/>
    <property type="molecule type" value="Genomic_DNA"/>
</dbReference>
<feature type="transmembrane region" description="Helical" evidence="1">
    <location>
        <begin position="250"/>
        <end position="267"/>
    </location>
</feature>